<keyword evidence="3" id="KW-1185">Reference proteome</keyword>
<evidence type="ECO:0000313" key="3">
    <source>
        <dbReference type="Proteomes" id="UP000801864"/>
    </source>
</evidence>
<gene>
    <name evidence="2" type="ORF">CFAM422_006010</name>
</gene>
<reference evidence="2 3" key="1">
    <citation type="submission" date="2018-06" db="EMBL/GenBank/DDBJ databases">
        <title>Genome analysis of cellulolytic fungus Trichoderma lentiforme CFAM-422.</title>
        <authorList>
            <person name="Steindorff A.S."/>
            <person name="Formighieri E.F."/>
            <person name="Midorikawa G.E.O."/>
            <person name="Tamietti M.S."/>
            <person name="Ramos E.Z."/>
            <person name="Silva A.S."/>
            <person name="Bon E.P.S."/>
            <person name="Mendes T.D."/>
            <person name="Damaso M.C.T."/>
            <person name="Favaro L.C.L."/>
        </authorList>
    </citation>
    <scope>NUCLEOTIDE SEQUENCE [LARGE SCALE GENOMIC DNA]</scope>
    <source>
        <strain evidence="2 3">CFAM-422</strain>
    </source>
</reference>
<proteinExistence type="predicted"/>
<dbReference type="AlphaFoldDB" id="A0A9P5CFA1"/>
<organism evidence="2 3">
    <name type="scientific">Trichoderma lentiforme</name>
    <dbReference type="NCBI Taxonomy" id="1567552"/>
    <lineage>
        <taxon>Eukaryota</taxon>
        <taxon>Fungi</taxon>
        <taxon>Dikarya</taxon>
        <taxon>Ascomycota</taxon>
        <taxon>Pezizomycotina</taxon>
        <taxon>Sordariomycetes</taxon>
        <taxon>Hypocreomycetidae</taxon>
        <taxon>Hypocreales</taxon>
        <taxon>Hypocreaceae</taxon>
        <taxon>Trichoderma</taxon>
    </lineage>
</organism>
<dbReference type="EMBL" id="QLNT01000009">
    <property type="protein sequence ID" value="KAF3072137.1"/>
    <property type="molecule type" value="Genomic_DNA"/>
</dbReference>
<dbReference type="Proteomes" id="UP000801864">
    <property type="component" value="Unassembled WGS sequence"/>
</dbReference>
<name>A0A9P5CFA1_9HYPO</name>
<comment type="caution">
    <text evidence="2">The sequence shown here is derived from an EMBL/GenBank/DDBJ whole genome shotgun (WGS) entry which is preliminary data.</text>
</comment>
<feature type="region of interest" description="Disordered" evidence="1">
    <location>
        <begin position="39"/>
        <end position="62"/>
    </location>
</feature>
<evidence type="ECO:0000256" key="1">
    <source>
        <dbReference type="SAM" id="MobiDB-lite"/>
    </source>
</evidence>
<sequence length="62" mass="6722">MAATLDRHWHLQVAARGAKQGWLLVALITKGRLILPNGQAHHKGDRDIDNCPDVGGYPSAPL</sequence>
<evidence type="ECO:0000313" key="2">
    <source>
        <dbReference type="EMBL" id="KAF3072137.1"/>
    </source>
</evidence>
<accession>A0A9P5CFA1</accession>
<protein>
    <submittedName>
        <fullName evidence="2">Uncharacterized protein</fullName>
    </submittedName>
</protein>